<evidence type="ECO:0000256" key="7">
    <source>
        <dbReference type="SAM" id="MobiDB-lite"/>
    </source>
</evidence>
<evidence type="ECO:0000256" key="3">
    <source>
        <dbReference type="ARBA" id="ARBA00022490"/>
    </source>
</evidence>
<dbReference type="EMBL" id="LATX01001871">
    <property type="protein sequence ID" value="KTB37012.1"/>
    <property type="molecule type" value="Genomic_DNA"/>
</dbReference>
<feature type="region of interest" description="Disordered" evidence="7">
    <location>
        <begin position="854"/>
        <end position="874"/>
    </location>
</feature>
<reference evidence="9 10" key="1">
    <citation type="submission" date="2015-12" db="EMBL/GenBank/DDBJ databases">
        <title>Draft genome sequence of Moniliophthora roreri, the causal agent of frosty pod rot of cacao.</title>
        <authorList>
            <person name="Aime M.C."/>
            <person name="Diaz-Valderrama J.R."/>
            <person name="Kijpornyongpan T."/>
            <person name="Phillips-Mora W."/>
        </authorList>
    </citation>
    <scope>NUCLEOTIDE SEQUENCE [LARGE SCALE GENOMIC DNA]</scope>
    <source>
        <strain evidence="9 10">MCA 2952</strain>
    </source>
</reference>
<evidence type="ECO:0000256" key="5">
    <source>
        <dbReference type="ARBA" id="ARBA00023242"/>
    </source>
</evidence>
<comment type="similarity">
    <text evidence="6">Belongs to the peptidase T1A family.</text>
</comment>
<keyword evidence="4 6" id="KW-0647">Proteasome</keyword>
<evidence type="ECO:0000256" key="2">
    <source>
        <dbReference type="ARBA" id="ARBA00004496"/>
    </source>
</evidence>
<dbReference type="SMART" id="SM00948">
    <property type="entry name" value="Proteasome_A_N"/>
    <property type="match status" value="1"/>
</dbReference>
<protein>
    <submittedName>
        <fullName evidence="9">Putative 20S proteasome subunit</fullName>
    </submittedName>
</protein>
<dbReference type="GO" id="GO:0006511">
    <property type="term" value="P:ubiquitin-dependent protein catabolic process"/>
    <property type="evidence" value="ECO:0007669"/>
    <property type="project" value="InterPro"/>
</dbReference>
<dbReference type="CDD" id="cd03749">
    <property type="entry name" value="proteasome_alpha_type_1"/>
    <property type="match status" value="1"/>
</dbReference>
<dbReference type="FunFam" id="3.60.20.10:FF:000016">
    <property type="entry name" value="Proteasome subunit alpha type-6"/>
    <property type="match status" value="1"/>
</dbReference>
<dbReference type="InterPro" id="IPR000426">
    <property type="entry name" value="Proteasome_asu_N"/>
</dbReference>
<dbReference type="InterPro" id="IPR050115">
    <property type="entry name" value="Proteasome_alpha"/>
</dbReference>
<keyword evidence="3" id="KW-0963">Cytoplasm</keyword>
<comment type="caution">
    <text evidence="9">The sequence shown here is derived from an EMBL/GenBank/DDBJ whole genome shotgun (WGS) entry which is preliminary data.</text>
</comment>
<gene>
    <name evidence="9" type="ORF">WG66_10468</name>
</gene>
<dbReference type="PROSITE" id="PS00388">
    <property type="entry name" value="PROTEASOME_ALPHA_1"/>
    <property type="match status" value="1"/>
</dbReference>
<proteinExistence type="inferred from homology"/>
<dbReference type="PANTHER" id="PTHR11599">
    <property type="entry name" value="PROTEASOME SUBUNIT ALPHA/BETA"/>
    <property type="match status" value="1"/>
</dbReference>
<dbReference type="SUPFAM" id="SSF56235">
    <property type="entry name" value="N-terminal nucleophile aminohydrolases (Ntn hydrolases)"/>
    <property type="match status" value="1"/>
</dbReference>
<evidence type="ECO:0000259" key="8">
    <source>
        <dbReference type="PROSITE" id="PS00388"/>
    </source>
</evidence>
<feature type="domain" description="Proteasome alpha-type subunits" evidence="8">
    <location>
        <begin position="612"/>
        <end position="634"/>
    </location>
</feature>
<dbReference type="GO" id="GO:0005737">
    <property type="term" value="C:cytoplasm"/>
    <property type="evidence" value="ECO:0007669"/>
    <property type="project" value="UniProtKB-SubCell"/>
</dbReference>
<evidence type="ECO:0000313" key="10">
    <source>
        <dbReference type="Proteomes" id="UP000054988"/>
    </source>
</evidence>
<dbReference type="Proteomes" id="UP000054988">
    <property type="component" value="Unassembled WGS sequence"/>
</dbReference>
<dbReference type="InterPro" id="IPR023332">
    <property type="entry name" value="Proteasome_alpha-type"/>
</dbReference>
<evidence type="ECO:0000313" key="9">
    <source>
        <dbReference type="EMBL" id="KTB37012.1"/>
    </source>
</evidence>
<dbReference type="AlphaFoldDB" id="A0A0W0FL10"/>
<evidence type="ECO:0000256" key="1">
    <source>
        <dbReference type="ARBA" id="ARBA00004123"/>
    </source>
</evidence>
<dbReference type="PROSITE" id="PS51475">
    <property type="entry name" value="PROTEASOME_ALPHA_2"/>
    <property type="match status" value="1"/>
</dbReference>
<name>A0A0W0FL10_MONRR</name>
<sequence length="874" mass="97949">MATRFHLGYDFTSEFNIAGNDEDYDLQRYSFLNSLPPLPQLSALANKTTFPSKSEYVKLPQALASMDFSYSFVAGRVTQNSLLYRLLEPGKHRSEVRWVPCDLMIDPSPVQKHLGMVGVCYKDSAYEQHIQRLIARTQQRLDIIKQDRYVLQKVLYQLRMNEGVLEDNIAQLDAMGQNSVVPCLGLLKRTSSVMNMDFDGGLISEVTFVMISGNTSHQTGRRRAQSLHASAYYPSHPMVTLELPITKPLEPYTIHGYNADLLRNEAMNHLRCSSRNAGIMEQILYNLDGHRRHLEEYIVAHQSLLSKFNILPAELLSTILSYANDPQQAFVSRAHSLPNVLMNVSGHWRAFVTQMPHLWTSAVLESGIKHTRFTSGQLARLTDWYGRSGNMLPLSLGVSVAATPSHYCEPELDHLSPYDISTAVRPYGDRIETLYLHGADAAMVEGVLSAFRGSRLILRNLVYCFAIRGNQSITHTFNNITNLTLEGNKWSVYSYSVTSIDPSTILHILEHCPKLLRLELPHLPIKGRTGRGQQRIRVEALTHLTLNLNSAPLLLYWLVMPRLRSLEVYALERSDLSSSSLDKIVAESACRSGLKRKKHSVEFLQGKFRNTYDSDNTVFSPQGRLHQVEYALEAVKQGSAAVGLRSKTHAILLALKRSSGELASYQQKMFRIDDHVGIAIAGLTSDARVLSNFMRQQAMSSKMVFNRPIPVNRLVTSIADKAQVNTQEYGRRPYGVGFLVIGQDQSGPHLYEFSPSGSSYEYYAMSIGARSQSAKTYLEKHYESFADCSLEELVKHGLHALRETLQQDKALNTNNTSIGILGPASQHEKDVPPGGSFRILEGEILQPFLDTMIPKEAPAPAPTTSTDDDVQMAE</sequence>
<dbReference type="GO" id="GO:0019773">
    <property type="term" value="C:proteasome core complex, alpha-subunit complex"/>
    <property type="evidence" value="ECO:0007669"/>
    <property type="project" value="UniProtKB-UniRule"/>
</dbReference>
<evidence type="ECO:0000256" key="6">
    <source>
        <dbReference type="PROSITE-ProRule" id="PRU00808"/>
    </source>
</evidence>
<comment type="subcellular location">
    <subcellularLocation>
        <location evidence="2">Cytoplasm</location>
    </subcellularLocation>
    <subcellularLocation>
        <location evidence="1">Nucleus</location>
    </subcellularLocation>
</comment>
<dbReference type="InterPro" id="IPR029055">
    <property type="entry name" value="Ntn_hydrolases_N"/>
</dbReference>
<dbReference type="Pfam" id="PF00227">
    <property type="entry name" value="Proteasome"/>
    <property type="match status" value="1"/>
</dbReference>
<organism evidence="9 10">
    <name type="scientific">Moniliophthora roreri</name>
    <name type="common">Frosty pod rot fungus</name>
    <name type="synonym">Monilia roreri</name>
    <dbReference type="NCBI Taxonomy" id="221103"/>
    <lineage>
        <taxon>Eukaryota</taxon>
        <taxon>Fungi</taxon>
        <taxon>Dikarya</taxon>
        <taxon>Basidiomycota</taxon>
        <taxon>Agaricomycotina</taxon>
        <taxon>Agaricomycetes</taxon>
        <taxon>Agaricomycetidae</taxon>
        <taxon>Agaricales</taxon>
        <taxon>Marasmiineae</taxon>
        <taxon>Marasmiaceae</taxon>
        <taxon>Moniliophthora</taxon>
    </lineage>
</organism>
<dbReference type="InterPro" id="IPR001353">
    <property type="entry name" value="Proteasome_sua/b"/>
</dbReference>
<dbReference type="InterPro" id="IPR035144">
    <property type="entry name" value="Proteasome_alpha1"/>
</dbReference>
<evidence type="ECO:0000256" key="4">
    <source>
        <dbReference type="ARBA" id="ARBA00022942"/>
    </source>
</evidence>
<keyword evidence="5" id="KW-0539">Nucleus</keyword>
<dbReference type="GO" id="GO:0005634">
    <property type="term" value="C:nucleus"/>
    <property type="evidence" value="ECO:0007669"/>
    <property type="project" value="UniProtKB-SubCell"/>
</dbReference>
<dbReference type="Gene3D" id="3.60.20.10">
    <property type="entry name" value="Glutamine Phosphoribosylpyrophosphate, subunit 1, domain 1"/>
    <property type="match status" value="1"/>
</dbReference>
<accession>A0A0W0FL10</accession>
<dbReference type="Pfam" id="PF10584">
    <property type="entry name" value="Proteasome_A_N"/>
    <property type="match status" value="1"/>
</dbReference>